<dbReference type="EMBL" id="WKED01000089">
    <property type="protein sequence ID" value="MCF5110551.1"/>
    <property type="molecule type" value="Genomic_DNA"/>
</dbReference>
<protein>
    <submittedName>
        <fullName evidence="1">Tn3 family transposase</fullName>
    </submittedName>
</protein>
<reference evidence="1 3" key="1">
    <citation type="submission" date="2019-11" db="EMBL/GenBank/DDBJ databases">
        <title>Epiphytic Pseudomonas syringae from cherry orchards.</title>
        <authorList>
            <person name="Hulin M.T."/>
        </authorList>
    </citation>
    <scope>NUCLEOTIDE SEQUENCE [LARGE SCALE GENOMIC DNA]</scope>
    <source>
        <strain evidence="1 3">PA-6-5B</strain>
    </source>
</reference>
<keyword evidence="3" id="KW-1185">Reference proteome</keyword>
<organism evidence="1 3">
    <name type="scientific">Pseudomonas gessardii</name>
    <dbReference type="NCBI Taxonomy" id="78544"/>
    <lineage>
        <taxon>Bacteria</taxon>
        <taxon>Pseudomonadati</taxon>
        <taxon>Pseudomonadota</taxon>
        <taxon>Gammaproteobacteria</taxon>
        <taxon>Pseudomonadales</taxon>
        <taxon>Pseudomonadaceae</taxon>
        <taxon>Pseudomonas</taxon>
    </lineage>
</organism>
<sequence>NSAILSLLLTKYEAAGNAKALALITQMSPAAWRHILLNGHYTFQTDGKFIDLDALVAGLELG</sequence>
<accession>A0ABS9FES0</accession>
<gene>
    <name evidence="1" type="ORF">GIW56_24440</name>
    <name evidence="2" type="ORF">GIW56_27480</name>
</gene>
<dbReference type="EMBL" id="WKED01000065">
    <property type="protein sequence ID" value="MCF5109970.1"/>
    <property type="molecule type" value="Genomic_DNA"/>
</dbReference>
<dbReference type="RefSeq" id="WP_236361537.1">
    <property type="nucleotide sequence ID" value="NZ_WKED01000065.1"/>
</dbReference>
<feature type="non-terminal residue" evidence="1">
    <location>
        <position position="1"/>
    </location>
</feature>
<evidence type="ECO:0000313" key="1">
    <source>
        <dbReference type="EMBL" id="MCF5109970.1"/>
    </source>
</evidence>
<proteinExistence type="predicted"/>
<evidence type="ECO:0000313" key="2">
    <source>
        <dbReference type="EMBL" id="MCF5110551.1"/>
    </source>
</evidence>
<evidence type="ECO:0000313" key="3">
    <source>
        <dbReference type="Proteomes" id="UP000814003"/>
    </source>
</evidence>
<dbReference type="Proteomes" id="UP000814003">
    <property type="component" value="Unassembled WGS sequence"/>
</dbReference>
<name>A0ABS9FES0_9PSED</name>
<comment type="caution">
    <text evidence="1">The sequence shown here is derived from an EMBL/GenBank/DDBJ whole genome shotgun (WGS) entry which is preliminary data.</text>
</comment>